<dbReference type="CDD" id="cd01392">
    <property type="entry name" value="HTH_LacI"/>
    <property type="match status" value="1"/>
</dbReference>
<proteinExistence type="predicted"/>
<dbReference type="Pfam" id="PF00356">
    <property type="entry name" value="LacI"/>
    <property type="match status" value="1"/>
</dbReference>
<dbReference type="PROSITE" id="PS50932">
    <property type="entry name" value="HTH_LACI_2"/>
    <property type="match status" value="1"/>
</dbReference>
<keyword evidence="1" id="KW-0805">Transcription regulation</keyword>
<dbReference type="CDD" id="cd06267">
    <property type="entry name" value="PBP1_LacI_sugar_binding-like"/>
    <property type="match status" value="1"/>
</dbReference>
<sequence length="332" mass="35588">MPTKRPTISDIAKAAGVSTGAVSYALNNRPGVSEPTRRRIRDIADRLGWAPSSAARSLSAARADAIGLVVRAMDTEPYFLQFLAGVQGALDTTALVLQVTDDPRAELAAYRRWWAERRVDGVILVDLLDDDPRLALVRELAMPAVAVGDAADLPAIRTDDATAVTEVLDYLAALGHRRVVRVAGPTRFRHTTVRTDAFERAAGRLRIDEARVVHADYTAESAARACRRVLMSADRPTAMILDNDVMAVAALGVAQELGIAVPDGLSLVAWDDSPLCDLVRPALTAVRTPIAERGAAAVRLLLDLVAGVPPRTVRTSDPELVPRSTTTPLRCG</sequence>
<evidence type="ECO:0000313" key="7">
    <source>
        <dbReference type="Proteomes" id="UP000542674"/>
    </source>
</evidence>
<dbReference type="EMBL" id="JACHJS010000001">
    <property type="protein sequence ID" value="MBB4967074.1"/>
    <property type="molecule type" value="Genomic_DNA"/>
</dbReference>
<gene>
    <name evidence="6" type="ORF">F4559_004433</name>
</gene>
<evidence type="ECO:0000313" key="6">
    <source>
        <dbReference type="EMBL" id="MBB4967074.1"/>
    </source>
</evidence>
<keyword evidence="7" id="KW-1185">Reference proteome</keyword>
<dbReference type="AlphaFoldDB" id="A0A7W7T5Q6"/>
<evidence type="ECO:0000256" key="1">
    <source>
        <dbReference type="ARBA" id="ARBA00023015"/>
    </source>
</evidence>
<accession>A0A7W7T5Q6</accession>
<name>A0A7W7T5Q6_9PSEU</name>
<dbReference type="PROSITE" id="PS00356">
    <property type="entry name" value="HTH_LACI_1"/>
    <property type="match status" value="1"/>
</dbReference>
<evidence type="ECO:0000256" key="3">
    <source>
        <dbReference type="ARBA" id="ARBA00023163"/>
    </source>
</evidence>
<dbReference type="InterPro" id="IPR028082">
    <property type="entry name" value="Peripla_BP_I"/>
</dbReference>
<protein>
    <submittedName>
        <fullName evidence="6">DNA-binding LacI/PurR family transcriptional regulator</fullName>
    </submittedName>
</protein>
<reference evidence="6 7" key="1">
    <citation type="submission" date="2020-08" db="EMBL/GenBank/DDBJ databases">
        <title>Sequencing the genomes of 1000 actinobacteria strains.</title>
        <authorList>
            <person name="Klenk H.-P."/>
        </authorList>
    </citation>
    <scope>NUCLEOTIDE SEQUENCE [LARGE SCALE GENOMIC DNA]</scope>
    <source>
        <strain evidence="6 7">DSM 45084</strain>
    </source>
</reference>
<keyword evidence="3" id="KW-0804">Transcription</keyword>
<dbReference type="RefSeq" id="WP_184671477.1">
    <property type="nucleotide sequence ID" value="NZ_BAABAI010000037.1"/>
</dbReference>
<dbReference type="InterPro" id="IPR010982">
    <property type="entry name" value="Lambda_DNA-bd_dom_sf"/>
</dbReference>
<dbReference type="GO" id="GO:0000976">
    <property type="term" value="F:transcription cis-regulatory region binding"/>
    <property type="evidence" value="ECO:0007669"/>
    <property type="project" value="TreeGrafter"/>
</dbReference>
<feature type="compositionally biased region" description="Polar residues" evidence="4">
    <location>
        <begin position="323"/>
        <end position="332"/>
    </location>
</feature>
<organism evidence="6 7">
    <name type="scientific">Saccharothrix violaceirubra</name>
    <dbReference type="NCBI Taxonomy" id="413306"/>
    <lineage>
        <taxon>Bacteria</taxon>
        <taxon>Bacillati</taxon>
        <taxon>Actinomycetota</taxon>
        <taxon>Actinomycetes</taxon>
        <taxon>Pseudonocardiales</taxon>
        <taxon>Pseudonocardiaceae</taxon>
        <taxon>Saccharothrix</taxon>
    </lineage>
</organism>
<feature type="domain" description="HTH lacI-type" evidence="5">
    <location>
        <begin position="6"/>
        <end position="60"/>
    </location>
</feature>
<dbReference type="SUPFAM" id="SSF47413">
    <property type="entry name" value="lambda repressor-like DNA-binding domains"/>
    <property type="match status" value="1"/>
</dbReference>
<evidence type="ECO:0000256" key="2">
    <source>
        <dbReference type="ARBA" id="ARBA00023125"/>
    </source>
</evidence>
<dbReference type="PANTHER" id="PTHR30146:SF155">
    <property type="entry name" value="ALANINE RACEMASE"/>
    <property type="match status" value="1"/>
</dbReference>
<dbReference type="Pfam" id="PF13377">
    <property type="entry name" value="Peripla_BP_3"/>
    <property type="match status" value="1"/>
</dbReference>
<dbReference type="Proteomes" id="UP000542674">
    <property type="component" value="Unassembled WGS sequence"/>
</dbReference>
<evidence type="ECO:0000256" key="4">
    <source>
        <dbReference type="SAM" id="MobiDB-lite"/>
    </source>
</evidence>
<dbReference type="SUPFAM" id="SSF53822">
    <property type="entry name" value="Periplasmic binding protein-like I"/>
    <property type="match status" value="1"/>
</dbReference>
<dbReference type="GO" id="GO:0003700">
    <property type="term" value="F:DNA-binding transcription factor activity"/>
    <property type="evidence" value="ECO:0007669"/>
    <property type="project" value="TreeGrafter"/>
</dbReference>
<dbReference type="Gene3D" id="1.10.260.40">
    <property type="entry name" value="lambda repressor-like DNA-binding domains"/>
    <property type="match status" value="1"/>
</dbReference>
<dbReference type="InterPro" id="IPR000843">
    <property type="entry name" value="HTH_LacI"/>
</dbReference>
<dbReference type="InterPro" id="IPR046335">
    <property type="entry name" value="LacI/GalR-like_sensor"/>
</dbReference>
<dbReference type="Gene3D" id="3.40.50.2300">
    <property type="match status" value="2"/>
</dbReference>
<dbReference type="SMART" id="SM00354">
    <property type="entry name" value="HTH_LACI"/>
    <property type="match status" value="1"/>
</dbReference>
<evidence type="ECO:0000259" key="5">
    <source>
        <dbReference type="PROSITE" id="PS50932"/>
    </source>
</evidence>
<feature type="region of interest" description="Disordered" evidence="4">
    <location>
        <begin position="313"/>
        <end position="332"/>
    </location>
</feature>
<comment type="caution">
    <text evidence="6">The sequence shown here is derived from an EMBL/GenBank/DDBJ whole genome shotgun (WGS) entry which is preliminary data.</text>
</comment>
<dbReference type="PANTHER" id="PTHR30146">
    <property type="entry name" value="LACI-RELATED TRANSCRIPTIONAL REPRESSOR"/>
    <property type="match status" value="1"/>
</dbReference>
<keyword evidence="2 6" id="KW-0238">DNA-binding</keyword>